<evidence type="ECO:0000256" key="1">
    <source>
        <dbReference type="SAM" id="SignalP"/>
    </source>
</evidence>
<feature type="chain" id="PRO_5040158506" description="Ubiquitin 3 binding protein But2 C-terminal domain-containing protein" evidence="1">
    <location>
        <begin position="19"/>
        <end position="188"/>
    </location>
</feature>
<evidence type="ECO:0000313" key="3">
    <source>
        <dbReference type="Proteomes" id="UP000722485"/>
    </source>
</evidence>
<dbReference type="AlphaFoldDB" id="A0A9P5HHQ4"/>
<protein>
    <recommendedName>
        <fullName evidence="4">Ubiquitin 3 binding protein But2 C-terminal domain-containing protein</fullName>
    </recommendedName>
</protein>
<organism evidence="2 3">
    <name type="scientific">Cylindrodendrum hubeiense</name>
    <dbReference type="NCBI Taxonomy" id="595255"/>
    <lineage>
        <taxon>Eukaryota</taxon>
        <taxon>Fungi</taxon>
        <taxon>Dikarya</taxon>
        <taxon>Ascomycota</taxon>
        <taxon>Pezizomycotina</taxon>
        <taxon>Sordariomycetes</taxon>
        <taxon>Hypocreomycetidae</taxon>
        <taxon>Hypocreales</taxon>
        <taxon>Nectriaceae</taxon>
        <taxon>Cylindrodendrum</taxon>
    </lineage>
</organism>
<evidence type="ECO:0000313" key="2">
    <source>
        <dbReference type="EMBL" id="KAF7555881.1"/>
    </source>
</evidence>
<comment type="caution">
    <text evidence="2">The sequence shown here is derived from an EMBL/GenBank/DDBJ whole genome shotgun (WGS) entry which is preliminary data.</text>
</comment>
<dbReference type="OrthoDB" id="5356630at2759"/>
<accession>A0A9P5HHQ4</accession>
<keyword evidence="3" id="KW-1185">Reference proteome</keyword>
<reference evidence="2" key="1">
    <citation type="submission" date="2020-03" db="EMBL/GenBank/DDBJ databases">
        <title>Draft Genome Sequence of Cylindrodendrum hubeiense.</title>
        <authorList>
            <person name="Buettner E."/>
            <person name="Kellner H."/>
        </authorList>
    </citation>
    <scope>NUCLEOTIDE SEQUENCE</scope>
    <source>
        <strain evidence="2">IHI 201604</strain>
    </source>
</reference>
<evidence type="ECO:0008006" key="4">
    <source>
        <dbReference type="Google" id="ProtNLM"/>
    </source>
</evidence>
<dbReference type="Proteomes" id="UP000722485">
    <property type="component" value="Unassembled WGS sequence"/>
</dbReference>
<feature type="signal peptide" evidence="1">
    <location>
        <begin position="1"/>
        <end position="18"/>
    </location>
</feature>
<sequence>MLFKSIVSATVAATSVLAAPLEARNSGVFSPSASWQYSTIDGAISATSSIVEVYKNSGNGGKDQTALVTFTYPADAHGMQCWFEFTLRSDSSPAGSKKLDLFTSNSPAPGPTTGWGPGNQRNVHLGRLSVAPGSIATWDAKYNTYLTAKTPCKEPGTTEAFELVGVYDFDSINWNPTSGDGLRIAYST</sequence>
<keyword evidence="1" id="KW-0732">Signal</keyword>
<gene>
    <name evidence="2" type="ORF">G7Z17_g1804</name>
</gene>
<dbReference type="EMBL" id="JAANBB010000016">
    <property type="protein sequence ID" value="KAF7555881.1"/>
    <property type="molecule type" value="Genomic_DNA"/>
</dbReference>
<proteinExistence type="predicted"/>
<name>A0A9P5HHQ4_9HYPO</name>